<feature type="region of interest" description="Disordered" evidence="1">
    <location>
        <begin position="1052"/>
        <end position="1076"/>
    </location>
</feature>
<name>A0A420HP58_9PEZI</name>
<gene>
    <name evidence="2" type="ORF">OnM2_062030</name>
</gene>
<protein>
    <submittedName>
        <fullName evidence="2">Putative powdery mildew-specific protein</fullName>
    </submittedName>
</protein>
<sequence length="1464" mass="168023">MPRGPCTPSDFNDNKMSWNSIIKECCQLMYQARYQKGPIILLESQNIIKEILRNYRDNEILISKFFIYEIVKQLESDDFCSRIHESLVVLIIEIILQSEQSRSNERGIYLLAISLFNESTTQENCGKYSPRRRKEYVAIKSLPLLINCLISPKNNYTMKRSIGVLCHELYRGLIENYEFTSIDLDNNRGDCRQQLGRLIIEEPDKIVKIICAQIVKDLYNKGARAVDLFPRYYDKLVYLNFLLAIQEEKTWYDSFQSYLSNISKQIDSYQEQVDKIFPLTSIILNPYHSLSCGNQINYMVLDQKSITILVPPTSTKISQIIEISLDSIGRLRNYIYNERSRPTSAIFEIQFKEGPGSSNLLNGKEIQLINTRLQLPSQDGKLFQNHIARLLPEIKVEVNTELDRIPDSQELPISYLSTHCSSCEILVRRGSWSDKFFDQNCRYQFIEADDSFLNFRSEIEAKMVKFMDRNLVIQKPNTPHEKTKPRAKQPLVSSRRSFGDFQVSNHSLKSKLLEHVSEVEDLSDLNGQEEIMKPKVRASNLITALPTPSSNIKLQSDIIEKISLPVIIEDSNINAETGAENIKQAIALKKKVSMSRKTHNRNKTVIKKFKKTGERKLSPTYTTQNMQSKTEKKIPLKNEKFVTESSQISIEPCISHRGVVQSDQISNQIVNKTEKSQITHPIQPPSTVSDRDILQQQDAIALGFVAENSLKDQESCEYYNMSSKEPDQPQVENISIEDKSVLRNETLELQEKLSLLSKYDIALIKGLNSMMDDIDNDYESNRRKDLHQITPKISIIQSKDPKCDENVNLTSQSKINSLERVFSTENLQKDIFILKLTTKEMPVKISAQKQIYEDDAMRLSETADLSPDITLNRKDNCELGKPKSIVSDISKDFTAPKPSSEPIITPKSKVEALDSSKKRTSSYEDKGLKKQCKNDFRITPALNKNDFSKSSMSDRLYGIEPNIEQGENFEEKQDRDLKATIDKNQEQTEIEYNETKKLPPCNSLGSNEDKNNNFIPKSHPLKQDSLYNEFTQKPKLISFGTQGARNQGKIRKSNQISPKPKSVKSNVHECKNKSLPKKPWNKTLVEKINVDSHFESTKSLSMRPKNDTCKSRNHTSPVTVGIFSLNPSSATKNPNFSKDVCEPSYQNSTSPAYRKASPKPGFQGLKVTDEGSPISKKDIRQIYKRNLDTKTRESRYKKKEANDNFQDKRIFRPFNSRISLAKRLRAGSKSPGIRRNNLSLYETTDNIDFTDMDSREVISQKAMHDPFRTQDSKSQRQNHFLELLQGTLTKNSGVVANISDQVFLSKFSKPCQPSTLEVSEKNNLPDGSSTKIKQRNEKWNMAIRTRYEGLYDSVHEIADDLITRLVREEDRMKLLIDQYSRNGAKVINYLSTYHAEEQALILERLETVKADILNKESKALTTLTKVYDNIQSNSMIDTLSVWEKKKNEIKVMITENRNQHNNYS</sequence>
<organism evidence="2 3">
    <name type="scientific">Erysiphe neolycopersici</name>
    <dbReference type="NCBI Taxonomy" id="212602"/>
    <lineage>
        <taxon>Eukaryota</taxon>
        <taxon>Fungi</taxon>
        <taxon>Dikarya</taxon>
        <taxon>Ascomycota</taxon>
        <taxon>Pezizomycotina</taxon>
        <taxon>Leotiomycetes</taxon>
        <taxon>Erysiphales</taxon>
        <taxon>Erysiphaceae</taxon>
        <taxon>Erysiphe</taxon>
    </lineage>
</organism>
<comment type="caution">
    <text evidence="2">The sequence shown here is derived from an EMBL/GenBank/DDBJ whole genome shotgun (WGS) entry which is preliminary data.</text>
</comment>
<evidence type="ECO:0000313" key="2">
    <source>
        <dbReference type="EMBL" id="RKF59159.1"/>
    </source>
</evidence>
<reference evidence="2 3" key="1">
    <citation type="journal article" date="2018" name="BMC Genomics">
        <title>Comparative genome analyses reveal sequence features reflecting distinct modes of host-adaptation between dicot and monocot powdery mildew.</title>
        <authorList>
            <person name="Wu Y."/>
            <person name="Ma X."/>
            <person name="Pan Z."/>
            <person name="Kale S.D."/>
            <person name="Song Y."/>
            <person name="King H."/>
            <person name="Zhang Q."/>
            <person name="Presley C."/>
            <person name="Deng X."/>
            <person name="Wei C.I."/>
            <person name="Xiao S."/>
        </authorList>
    </citation>
    <scope>NUCLEOTIDE SEQUENCE [LARGE SCALE GENOMIC DNA]</scope>
    <source>
        <strain evidence="2">UMSG2</strain>
    </source>
</reference>
<evidence type="ECO:0000256" key="1">
    <source>
        <dbReference type="SAM" id="MobiDB-lite"/>
    </source>
</evidence>
<dbReference type="EMBL" id="MCFK01006247">
    <property type="protein sequence ID" value="RKF59159.1"/>
    <property type="molecule type" value="Genomic_DNA"/>
</dbReference>
<dbReference type="Proteomes" id="UP000286134">
    <property type="component" value="Unassembled WGS sequence"/>
</dbReference>
<accession>A0A420HP58</accession>
<dbReference type="OrthoDB" id="3557174at2759"/>
<feature type="region of interest" description="Disordered" evidence="1">
    <location>
        <begin position="1147"/>
        <end position="1171"/>
    </location>
</feature>
<evidence type="ECO:0000313" key="3">
    <source>
        <dbReference type="Proteomes" id="UP000286134"/>
    </source>
</evidence>
<dbReference type="STRING" id="212602.A0A420HP58"/>
<proteinExistence type="predicted"/>
<keyword evidence="3" id="KW-1185">Reference proteome</keyword>